<name>A0A7G9Z108_9EURY</name>
<proteinExistence type="predicted"/>
<accession>A0A7G9Z108</accession>
<dbReference type="AlphaFoldDB" id="A0A7G9Z108"/>
<protein>
    <submittedName>
        <fullName evidence="1">Uncharacterized protein</fullName>
    </submittedName>
</protein>
<sequence>MSSDEFMDKWESGKLDDRDNYYDWFAAIKYSDYIEDY</sequence>
<dbReference type="EMBL" id="MT631555">
    <property type="protein sequence ID" value="QNO53942.1"/>
    <property type="molecule type" value="Genomic_DNA"/>
</dbReference>
<reference evidence="1" key="1">
    <citation type="submission" date="2020-06" db="EMBL/GenBank/DDBJ databases">
        <title>Unique genomic features of the anaerobic methanotrophic archaea.</title>
        <authorList>
            <person name="Chadwick G.L."/>
            <person name="Skennerton C.T."/>
            <person name="Laso-Perez R."/>
            <person name="Leu A.O."/>
            <person name="Speth D.R."/>
            <person name="Yu H."/>
            <person name="Morgan-Lang C."/>
            <person name="Hatzenpichler R."/>
            <person name="Goudeau D."/>
            <person name="Malmstrom R."/>
            <person name="Brazelton W.J."/>
            <person name="Woyke T."/>
            <person name="Hallam S.J."/>
            <person name="Tyson G.W."/>
            <person name="Wegener G."/>
            <person name="Boetius A."/>
            <person name="Orphan V."/>
        </authorList>
    </citation>
    <scope>NUCLEOTIDE SEQUENCE</scope>
</reference>
<evidence type="ECO:0000313" key="1">
    <source>
        <dbReference type="EMBL" id="QNO53942.1"/>
    </source>
</evidence>
<gene>
    <name evidence="1" type="ORF">NNHBGCAA_00042</name>
</gene>
<organism evidence="1">
    <name type="scientific">Candidatus Methanophagaceae archaeon ANME-1 ERB6</name>
    <dbReference type="NCBI Taxonomy" id="2759912"/>
    <lineage>
        <taxon>Archaea</taxon>
        <taxon>Methanobacteriati</taxon>
        <taxon>Methanobacteriota</taxon>
        <taxon>Stenosarchaea group</taxon>
        <taxon>Methanomicrobia</taxon>
        <taxon>Candidatus Methanophagales</taxon>
        <taxon>Candidatus Methanophagaceae</taxon>
    </lineage>
</organism>